<accession>A0A1G6L4F8</accession>
<gene>
    <name evidence="1" type="ORF">SAMN05192589_10262</name>
</gene>
<organism evidence="1 2">
    <name type="scientific">Paracidovorax valerianellae</name>
    <dbReference type="NCBI Taxonomy" id="187868"/>
    <lineage>
        <taxon>Bacteria</taxon>
        <taxon>Pseudomonadati</taxon>
        <taxon>Pseudomonadota</taxon>
        <taxon>Betaproteobacteria</taxon>
        <taxon>Burkholderiales</taxon>
        <taxon>Comamonadaceae</taxon>
        <taxon>Paracidovorax</taxon>
    </lineage>
</organism>
<dbReference type="OrthoDB" id="7721587at2"/>
<dbReference type="STRING" id="187868.SAMN05192589_10262"/>
<proteinExistence type="predicted"/>
<dbReference type="InterPro" id="IPR038128">
    <property type="entry name" value="Gamma_PGA_hydro_sf"/>
</dbReference>
<reference evidence="1 2" key="1">
    <citation type="submission" date="2016-10" db="EMBL/GenBank/DDBJ databases">
        <authorList>
            <person name="de Groot N.N."/>
        </authorList>
    </citation>
    <scope>NUCLEOTIDE SEQUENCE [LARGE SCALE GENOMIC DNA]</scope>
    <source>
        <strain evidence="1 2">DSM 16619</strain>
    </source>
</reference>
<dbReference type="AlphaFoldDB" id="A0A1G6L4F8"/>
<dbReference type="Gene3D" id="3.40.630.100">
    <property type="entry name" value="Poly-gamma-glutamate hydrolase, zinc-binding motif"/>
    <property type="match status" value="1"/>
</dbReference>
<sequence>MSNLADNYMGFRDLAKVQVEGSDYRVHVRPNARSSVAVIAPHGGSIEQYTSDVASAVADADFNLYLFEGILPAGNYAALHLTSHKFDEPRCLELLSNCDHVIAIHGCRGEKQQALVGGLDEPLKFSLAQAIAGLGIDTQLQGHQFPAVEPKNICNRGRRGVGVQIEMTMALRSQGPCDAISAAIRSVLLALPIYLPGGLRE</sequence>
<dbReference type="EMBL" id="FMZC01000002">
    <property type="protein sequence ID" value="SDC37998.1"/>
    <property type="molecule type" value="Genomic_DNA"/>
</dbReference>
<dbReference type="RefSeq" id="WP_092740228.1">
    <property type="nucleotide sequence ID" value="NZ_FMZC01000002.1"/>
</dbReference>
<protein>
    <submittedName>
        <fullName evidence="1">Phage-related replication protein YjqB, UPF0714/DUF867 family</fullName>
    </submittedName>
</protein>
<dbReference type="Pfam" id="PF05908">
    <property type="entry name" value="Gamma_PGA_hydro"/>
    <property type="match status" value="1"/>
</dbReference>
<keyword evidence="2" id="KW-1185">Reference proteome</keyword>
<name>A0A1G6L4F8_9BURK</name>
<evidence type="ECO:0000313" key="1">
    <source>
        <dbReference type="EMBL" id="SDC37998.1"/>
    </source>
</evidence>
<dbReference type="InterPro" id="IPR008585">
    <property type="entry name" value="Gamma_PGA_hydro"/>
</dbReference>
<evidence type="ECO:0000313" key="2">
    <source>
        <dbReference type="Proteomes" id="UP000198781"/>
    </source>
</evidence>
<dbReference type="Proteomes" id="UP000198781">
    <property type="component" value="Unassembled WGS sequence"/>
</dbReference>